<keyword evidence="2" id="KW-1185">Reference proteome</keyword>
<organism evidence="1 2">
    <name type="scientific">Patagioenas fasciata monilis</name>
    <dbReference type="NCBI Taxonomy" id="372326"/>
    <lineage>
        <taxon>Eukaryota</taxon>
        <taxon>Metazoa</taxon>
        <taxon>Chordata</taxon>
        <taxon>Craniata</taxon>
        <taxon>Vertebrata</taxon>
        <taxon>Euteleostomi</taxon>
        <taxon>Archelosauria</taxon>
        <taxon>Archosauria</taxon>
        <taxon>Dinosauria</taxon>
        <taxon>Saurischia</taxon>
        <taxon>Theropoda</taxon>
        <taxon>Coelurosauria</taxon>
        <taxon>Aves</taxon>
        <taxon>Neognathae</taxon>
        <taxon>Neoaves</taxon>
        <taxon>Columbimorphae</taxon>
        <taxon>Columbiformes</taxon>
        <taxon>Columbidae</taxon>
        <taxon>Patagioenas</taxon>
    </lineage>
</organism>
<dbReference type="EMBL" id="LSYS01001584">
    <property type="protein sequence ID" value="OPJ88243.1"/>
    <property type="molecule type" value="Genomic_DNA"/>
</dbReference>
<accession>A0A1V4KUS8</accession>
<dbReference type="Proteomes" id="UP000190648">
    <property type="component" value="Unassembled WGS sequence"/>
</dbReference>
<sequence>MRAALPSLGGSAPVSAPLLPQDLNVTQSIPKSACRSSPVSSVALIGSHAAFEELGCSTHEGNLLHLQQQPLLLLMLWYAVRMRFTLELLHWPE</sequence>
<proteinExistence type="predicted"/>
<name>A0A1V4KUS8_PATFA</name>
<gene>
    <name evidence="1" type="ORF">AV530_008230</name>
</gene>
<evidence type="ECO:0000313" key="2">
    <source>
        <dbReference type="Proteomes" id="UP000190648"/>
    </source>
</evidence>
<evidence type="ECO:0000313" key="1">
    <source>
        <dbReference type="EMBL" id="OPJ88243.1"/>
    </source>
</evidence>
<dbReference type="AlphaFoldDB" id="A0A1V4KUS8"/>
<reference evidence="1 2" key="1">
    <citation type="submission" date="2016-02" db="EMBL/GenBank/DDBJ databases">
        <title>Band-tailed pigeon sequencing and assembly.</title>
        <authorList>
            <person name="Soares A.E."/>
            <person name="Novak B.J."/>
            <person name="Rice E.S."/>
            <person name="O'Connell B."/>
            <person name="Chang D."/>
            <person name="Weber S."/>
            <person name="Shapiro B."/>
        </authorList>
    </citation>
    <scope>NUCLEOTIDE SEQUENCE [LARGE SCALE GENOMIC DNA]</scope>
    <source>
        <strain evidence="1">BTP2013</strain>
        <tissue evidence="1">Blood</tissue>
    </source>
</reference>
<comment type="caution">
    <text evidence="1">The sequence shown here is derived from an EMBL/GenBank/DDBJ whole genome shotgun (WGS) entry which is preliminary data.</text>
</comment>
<protein>
    <submittedName>
        <fullName evidence="1">Uncharacterized protein</fullName>
    </submittedName>
</protein>